<dbReference type="PANTHER" id="PTHR43335:SF4">
    <property type="entry name" value="ABC TRANSPORTER, ATP-BINDING PROTEIN"/>
    <property type="match status" value="1"/>
</dbReference>
<keyword evidence="7" id="KW-1185">Reference proteome</keyword>
<name>A0A3P1C393_9BACT</name>
<evidence type="ECO:0000256" key="2">
    <source>
        <dbReference type="ARBA" id="ARBA00022448"/>
    </source>
</evidence>
<protein>
    <submittedName>
        <fullName evidence="6">ABC transporter ATP-binding protein</fullName>
    </submittedName>
</protein>
<dbReference type="SUPFAM" id="SSF52540">
    <property type="entry name" value="P-loop containing nucleoside triphosphate hydrolases"/>
    <property type="match status" value="1"/>
</dbReference>
<keyword evidence="4 6" id="KW-0067">ATP-binding</keyword>
<evidence type="ECO:0000256" key="3">
    <source>
        <dbReference type="ARBA" id="ARBA00022741"/>
    </source>
</evidence>
<dbReference type="GO" id="GO:0016887">
    <property type="term" value="F:ATP hydrolysis activity"/>
    <property type="evidence" value="ECO:0007669"/>
    <property type="project" value="InterPro"/>
</dbReference>
<dbReference type="Pfam" id="PF00005">
    <property type="entry name" value="ABC_tran"/>
    <property type="match status" value="1"/>
</dbReference>
<comment type="similarity">
    <text evidence="1">Belongs to the ABC transporter superfamily.</text>
</comment>
<proteinExistence type="inferred from homology"/>
<dbReference type="PROSITE" id="PS00211">
    <property type="entry name" value="ABC_TRANSPORTER_1"/>
    <property type="match status" value="1"/>
</dbReference>
<organism evidence="6 7">
    <name type="scientific">Larkinella rosea</name>
    <dbReference type="NCBI Taxonomy" id="2025312"/>
    <lineage>
        <taxon>Bacteria</taxon>
        <taxon>Pseudomonadati</taxon>
        <taxon>Bacteroidota</taxon>
        <taxon>Cytophagia</taxon>
        <taxon>Cytophagales</taxon>
        <taxon>Spirosomataceae</taxon>
        <taxon>Larkinella</taxon>
    </lineage>
</organism>
<dbReference type="PROSITE" id="PS50893">
    <property type="entry name" value="ABC_TRANSPORTER_2"/>
    <property type="match status" value="1"/>
</dbReference>
<evidence type="ECO:0000313" key="6">
    <source>
        <dbReference type="EMBL" id="RRB07865.1"/>
    </source>
</evidence>
<evidence type="ECO:0000313" key="7">
    <source>
        <dbReference type="Proteomes" id="UP000271925"/>
    </source>
</evidence>
<dbReference type="AlphaFoldDB" id="A0A3P1C393"/>
<dbReference type="Gene3D" id="3.40.50.300">
    <property type="entry name" value="P-loop containing nucleotide triphosphate hydrolases"/>
    <property type="match status" value="1"/>
</dbReference>
<evidence type="ECO:0000256" key="1">
    <source>
        <dbReference type="ARBA" id="ARBA00005417"/>
    </source>
</evidence>
<dbReference type="InterPro" id="IPR003593">
    <property type="entry name" value="AAA+_ATPase"/>
</dbReference>
<dbReference type="InterPro" id="IPR017871">
    <property type="entry name" value="ABC_transporter-like_CS"/>
</dbReference>
<dbReference type="SMART" id="SM00382">
    <property type="entry name" value="AAA"/>
    <property type="match status" value="1"/>
</dbReference>
<accession>A0A3P1C393</accession>
<dbReference type="EMBL" id="RQJO01000007">
    <property type="protein sequence ID" value="RRB07865.1"/>
    <property type="molecule type" value="Genomic_DNA"/>
</dbReference>
<evidence type="ECO:0000259" key="5">
    <source>
        <dbReference type="PROSITE" id="PS50893"/>
    </source>
</evidence>
<evidence type="ECO:0000256" key="4">
    <source>
        <dbReference type="ARBA" id="ARBA00022840"/>
    </source>
</evidence>
<dbReference type="PANTHER" id="PTHR43335">
    <property type="entry name" value="ABC TRANSPORTER, ATP-BINDING PROTEIN"/>
    <property type="match status" value="1"/>
</dbReference>
<keyword evidence="2" id="KW-0813">Transport</keyword>
<sequence>MSTAIIQTKQLTYSFGERPVLSGVSLDVPAASIFGFLGPNGSGKTTTIRLLLGLIRSRENNIFMFGESIKTHRLFILRQIGALIESPSLYPHLSGYANLDLTRQLLQVAKKRIDEVLEIVQLTSDAHRSVREYSLGMKQRLSLAMTLLSDPDLLILDEPTNGLDPAGIRDIRDLLIRLNKDLSKTIFLSSHLLSEIEKMATHLAIIHQGRVLFQGNPGQLQQMQATRLILQTADPERAIALLSRANYAVQPINSNQILLSVEGPSQTAQINQLLVQQGFEVYRIHPQADTLEDLFLSLTNHTN</sequence>
<dbReference type="RefSeq" id="WP_124873388.1">
    <property type="nucleotide sequence ID" value="NZ_RQJO01000007.1"/>
</dbReference>
<feature type="domain" description="ABC transporter" evidence="5">
    <location>
        <begin position="6"/>
        <end position="233"/>
    </location>
</feature>
<dbReference type="InterPro" id="IPR003439">
    <property type="entry name" value="ABC_transporter-like_ATP-bd"/>
</dbReference>
<comment type="caution">
    <text evidence="6">The sequence shown here is derived from an EMBL/GenBank/DDBJ whole genome shotgun (WGS) entry which is preliminary data.</text>
</comment>
<dbReference type="GO" id="GO:0005524">
    <property type="term" value="F:ATP binding"/>
    <property type="evidence" value="ECO:0007669"/>
    <property type="project" value="UniProtKB-KW"/>
</dbReference>
<dbReference type="OrthoDB" id="9808363at2"/>
<keyword evidence="3" id="KW-0547">Nucleotide-binding</keyword>
<dbReference type="Proteomes" id="UP000271925">
    <property type="component" value="Unassembled WGS sequence"/>
</dbReference>
<dbReference type="InterPro" id="IPR027417">
    <property type="entry name" value="P-loop_NTPase"/>
</dbReference>
<gene>
    <name evidence="6" type="ORF">EHT25_08840</name>
</gene>
<reference evidence="6 7" key="1">
    <citation type="submission" date="2018-11" db="EMBL/GenBank/DDBJ databases">
        <authorList>
            <person name="Zhou Z."/>
            <person name="Wang G."/>
        </authorList>
    </citation>
    <scope>NUCLEOTIDE SEQUENCE [LARGE SCALE GENOMIC DNA]</scope>
    <source>
        <strain evidence="6 7">KCTC52004</strain>
    </source>
</reference>